<evidence type="ECO:0000256" key="2">
    <source>
        <dbReference type="SAM" id="SignalP"/>
    </source>
</evidence>
<gene>
    <name evidence="3" type="ORF">T12_12581</name>
</gene>
<keyword evidence="2" id="KW-0732">Signal</keyword>
<feature type="signal peptide" evidence="2">
    <location>
        <begin position="1"/>
        <end position="26"/>
    </location>
</feature>
<name>A0A0V0Z6A6_9BILA</name>
<organism evidence="3 4">
    <name type="scientific">Trichinella patagoniensis</name>
    <dbReference type="NCBI Taxonomy" id="990121"/>
    <lineage>
        <taxon>Eukaryota</taxon>
        <taxon>Metazoa</taxon>
        <taxon>Ecdysozoa</taxon>
        <taxon>Nematoda</taxon>
        <taxon>Enoplea</taxon>
        <taxon>Dorylaimia</taxon>
        <taxon>Trichinellida</taxon>
        <taxon>Trichinellidae</taxon>
        <taxon>Trichinella</taxon>
    </lineage>
</organism>
<dbReference type="OrthoDB" id="5934518at2759"/>
<dbReference type="Proteomes" id="UP000054783">
    <property type="component" value="Unassembled WGS sequence"/>
</dbReference>
<feature type="region of interest" description="Disordered" evidence="1">
    <location>
        <begin position="92"/>
        <end position="123"/>
    </location>
</feature>
<proteinExistence type="predicted"/>
<keyword evidence="4" id="KW-1185">Reference proteome</keyword>
<accession>A0A0V0Z6A6</accession>
<protein>
    <submittedName>
        <fullName evidence="3">Uncharacterized protein</fullName>
    </submittedName>
</protein>
<dbReference type="AlphaFoldDB" id="A0A0V0Z6A6"/>
<sequence>MRGQGLIGVTIHICLAAHAIWCGSNGFSGSEWPSGPSRVDQMDPPKVISAKTVRIARGLGGDDAVGIPGSGGRGAARGQWCCRKACLHRNRKRFKKNSRKKAPSPPLPPAESTKKRNLPHPHDFLMESTNPLPCRQGKMQNLPHSVGQTKRTISPPLGAGKSTKLPAHLRQVKQLSLTRLFSAESLGFPRSREEERALCLPKEQGRVCTLPCLREGSLTLQDGAHFWFLHSPLALNIQSPTSGMFVISQNSNMPDFICLFKLSTLDIAKSYLLQRAYILTSLDQRTELTNKRFDPTYPQPFTDLGFLHLSSFFSMCIIFHGLLRV</sequence>
<evidence type="ECO:0000256" key="1">
    <source>
        <dbReference type="SAM" id="MobiDB-lite"/>
    </source>
</evidence>
<reference evidence="3 4" key="1">
    <citation type="submission" date="2015-01" db="EMBL/GenBank/DDBJ databases">
        <title>Evolution of Trichinella species and genotypes.</title>
        <authorList>
            <person name="Korhonen P.K."/>
            <person name="Edoardo P."/>
            <person name="Giuseppe L.R."/>
            <person name="Gasser R.B."/>
        </authorList>
    </citation>
    <scope>NUCLEOTIDE SEQUENCE [LARGE SCALE GENOMIC DNA]</scope>
    <source>
        <strain evidence="3">ISS2496</strain>
    </source>
</reference>
<feature type="compositionally biased region" description="Basic residues" evidence="1">
    <location>
        <begin position="92"/>
        <end position="102"/>
    </location>
</feature>
<evidence type="ECO:0000313" key="3">
    <source>
        <dbReference type="EMBL" id="KRY07884.1"/>
    </source>
</evidence>
<evidence type="ECO:0000313" key="4">
    <source>
        <dbReference type="Proteomes" id="UP000054783"/>
    </source>
</evidence>
<feature type="chain" id="PRO_5006873543" evidence="2">
    <location>
        <begin position="27"/>
        <end position="325"/>
    </location>
</feature>
<dbReference type="EMBL" id="JYDQ01000392">
    <property type="protein sequence ID" value="KRY07884.1"/>
    <property type="molecule type" value="Genomic_DNA"/>
</dbReference>
<comment type="caution">
    <text evidence="3">The sequence shown here is derived from an EMBL/GenBank/DDBJ whole genome shotgun (WGS) entry which is preliminary data.</text>
</comment>